<keyword evidence="3" id="KW-1185">Reference proteome</keyword>
<evidence type="ECO:0008006" key="4">
    <source>
        <dbReference type="Google" id="ProtNLM"/>
    </source>
</evidence>
<reference evidence="3" key="1">
    <citation type="journal article" date="2019" name="Int. J. Syst. Evol. Microbiol.">
        <title>The Global Catalogue of Microorganisms (GCM) 10K type strain sequencing project: providing services to taxonomists for standard genome sequencing and annotation.</title>
        <authorList>
            <consortium name="The Broad Institute Genomics Platform"/>
            <consortium name="The Broad Institute Genome Sequencing Center for Infectious Disease"/>
            <person name="Wu L."/>
            <person name="Ma J."/>
        </authorList>
    </citation>
    <scope>NUCLEOTIDE SEQUENCE [LARGE SCALE GENOMIC DNA]</scope>
    <source>
        <strain evidence="3">JCM 18410</strain>
    </source>
</reference>
<keyword evidence="1" id="KW-0732">Signal</keyword>
<evidence type="ECO:0000313" key="3">
    <source>
        <dbReference type="Proteomes" id="UP001500124"/>
    </source>
</evidence>
<gene>
    <name evidence="2" type="ORF">GCM10023336_54060</name>
</gene>
<protein>
    <recommendedName>
        <fullName evidence="4">Secreted protein</fullName>
    </recommendedName>
</protein>
<accession>A0ABP9L5Y5</accession>
<feature type="signal peptide" evidence="1">
    <location>
        <begin position="1"/>
        <end position="24"/>
    </location>
</feature>
<organism evidence="2 3">
    <name type="scientific">Streptomyces similanensis</name>
    <dbReference type="NCBI Taxonomy" id="1274988"/>
    <lineage>
        <taxon>Bacteria</taxon>
        <taxon>Bacillati</taxon>
        <taxon>Actinomycetota</taxon>
        <taxon>Actinomycetes</taxon>
        <taxon>Kitasatosporales</taxon>
        <taxon>Streptomycetaceae</taxon>
        <taxon>Streptomyces</taxon>
    </lineage>
</organism>
<dbReference type="EMBL" id="BAABKC010000086">
    <property type="protein sequence ID" value="GAA5069741.1"/>
    <property type="molecule type" value="Genomic_DNA"/>
</dbReference>
<proteinExistence type="predicted"/>
<dbReference type="RefSeq" id="WP_345670666.1">
    <property type="nucleotide sequence ID" value="NZ_BAABKC010000086.1"/>
</dbReference>
<sequence>MAACIAAAAVAVAAWSGVSTPAESSPPSPTTVAAEAPGYTVEDFNYPNADKVQQEKGIVLKRGDGHIVLAECGSESGLMDIWARYRNGDHICFRVTGNSGYLSLEIPAVYGITGAANQSADVTMTVDDETTHYNVPKGAITPVGENTDPDGRDHTLVEIRTSK</sequence>
<feature type="chain" id="PRO_5047164606" description="Secreted protein" evidence="1">
    <location>
        <begin position="25"/>
        <end position="163"/>
    </location>
</feature>
<evidence type="ECO:0000256" key="1">
    <source>
        <dbReference type="SAM" id="SignalP"/>
    </source>
</evidence>
<evidence type="ECO:0000313" key="2">
    <source>
        <dbReference type="EMBL" id="GAA5069741.1"/>
    </source>
</evidence>
<dbReference type="Proteomes" id="UP001500124">
    <property type="component" value="Unassembled WGS sequence"/>
</dbReference>
<name>A0ABP9L5Y5_9ACTN</name>
<comment type="caution">
    <text evidence="2">The sequence shown here is derived from an EMBL/GenBank/DDBJ whole genome shotgun (WGS) entry which is preliminary data.</text>
</comment>